<feature type="compositionally biased region" description="Basic and acidic residues" evidence="1">
    <location>
        <begin position="59"/>
        <end position="79"/>
    </location>
</feature>
<accession>A0A9P7UJE5</accession>
<evidence type="ECO:0000256" key="1">
    <source>
        <dbReference type="SAM" id="MobiDB-lite"/>
    </source>
</evidence>
<evidence type="ECO:0000313" key="2">
    <source>
        <dbReference type="EMBL" id="KAG7055642.1"/>
    </source>
</evidence>
<dbReference type="AlphaFoldDB" id="A0A9P7UJE5"/>
<feature type="non-terminal residue" evidence="2">
    <location>
        <position position="85"/>
    </location>
</feature>
<gene>
    <name evidence="2" type="ORF">JMJ77_008095</name>
</gene>
<protein>
    <submittedName>
        <fullName evidence="2">Uncharacterized protein</fullName>
    </submittedName>
</protein>
<reference evidence="2" key="1">
    <citation type="submission" date="2021-05" db="EMBL/GenBank/DDBJ databases">
        <title>Comparative genomics of three Colletotrichum scovillei strains and genetic complementation revealed genes involved fungal growth and virulence on chili pepper.</title>
        <authorList>
            <person name="Hsieh D.-K."/>
            <person name="Chuang S.-C."/>
            <person name="Chen C.-Y."/>
            <person name="Chao Y.-T."/>
            <person name="Lu M.-Y.J."/>
            <person name="Lee M.-H."/>
            <person name="Shih M.-C."/>
        </authorList>
    </citation>
    <scope>NUCLEOTIDE SEQUENCE</scope>
    <source>
        <strain evidence="2">Coll-153</strain>
    </source>
</reference>
<name>A0A9P7UJE5_9PEZI</name>
<dbReference type="Proteomes" id="UP000699042">
    <property type="component" value="Unassembled WGS sequence"/>
</dbReference>
<organism evidence="2 3">
    <name type="scientific">Colletotrichum scovillei</name>
    <dbReference type="NCBI Taxonomy" id="1209932"/>
    <lineage>
        <taxon>Eukaryota</taxon>
        <taxon>Fungi</taxon>
        <taxon>Dikarya</taxon>
        <taxon>Ascomycota</taxon>
        <taxon>Pezizomycotina</taxon>
        <taxon>Sordariomycetes</taxon>
        <taxon>Hypocreomycetidae</taxon>
        <taxon>Glomerellales</taxon>
        <taxon>Glomerellaceae</taxon>
        <taxon>Colletotrichum</taxon>
        <taxon>Colletotrichum acutatum species complex</taxon>
    </lineage>
</organism>
<proteinExistence type="predicted"/>
<keyword evidence="3" id="KW-1185">Reference proteome</keyword>
<dbReference type="EMBL" id="JAESDN010000002">
    <property type="protein sequence ID" value="KAG7055642.1"/>
    <property type="molecule type" value="Genomic_DNA"/>
</dbReference>
<feature type="region of interest" description="Disordered" evidence="1">
    <location>
        <begin position="59"/>
        <end position="85"/>
    </location>
</feature>
<evidence type="ECO:0000313" key="3">
    <source>
        <dbReference type="Proteomes" id="UP000699042"/>
    </source>
</evidence>
<sequence>FIYHYSVIFLQIRIPRLALLTWLQYLNQGIAAHTEQGQATPAPRHLQGLFPPGFPLLDNRADARFDQEDQCQEQDKAGQDRTGST</sequence>
<comment type="caution">
    <text evidence="2">The sequence shown here is derived from an EMBL/GenBank/DDBJ whole genome shotgun (WGS) entry which is preliminary data.</text>
</comment>